<dbReference type="Proteomes" id="UP000198539">
    <property type="component" value="Unassembled WGS sequence"/>
</dbReference>
<protein>
    <submittedName>
        <fullName evidence="2">Purine-binding chemotaxis protein CheW</fullName>
    </submittedName>
</protein>
<evidence type="ECO:0000313" key="2">
    <source>
        <dbReference type="EMBL" id="SDX32535.1"/>
    </source>
</evidence>
<dbReference type="AlphaFoldDB" id="A0A1H3ASF9"/>
<dbReference type="PANTHER" id="PTHR22617:SF23">
    <property type="entry name" value="CHEMOTAXIS PROTEIN CHEW"/>
    <property type="match status" value="1"/>
</dbReference>
<dbReference type="PANTHER" id="PTHR22617">
    <property type="entry name" value="CHEMOTAXIS SENSOR HISTIDINE KINASE-RELATED"/>
    <property type="match status" value="1"/>
</dbReference>
<dbReference type="Gene3D" id="2.40.50.180">
    <property type="entry name" value="CheA-289, Domain 4"/>
    <property type="match status" value="1"/>
</dbReference>
<dbReference type="InterPro" id="IPR036061">
    <property type="entry name" value="CheW-like_dom_sf"/>
</dbReference>
<feature type="domain" description="CheW-like" evidence="1">
    <location>
        <begin position="12"/>
        <end position="152"/>
    </location>
</feature>
<keyword evidence="3" id="KW-1185">Reference proteome</keyword>
<sequence length="157" mass="16902">MVAIAERLHAETRELVSFRVGGQDFCVDIMSVREIRGWTPATILPHAPSYVLGVINLRGSVVPIVDLAARLGLPSLDPDARHVIVICVVGNQTVGFLVDAVSDILGISPSAIQPTPDVTSSAAQTFIEGVIAVDQQMLRIIDIHQVLPQLPQQDHSQ</sequence>
<dbReference type="OrthoDB" id="9794382at2"/>
<dbReference type="GO" id="GO:0006935">
    <property type="term" value="P:chemotaxis"/>
    <property type="evidence" value="ECO:0007669"/>
    <property type="project" value="InterPro"/>
</dbReference>
<proteinExistence type="predicted"/>
<dbReference type="RefSeq" id="WP_092890257.1">
    <property type="nucleotide sequence ID" value="NZ_CP061498.1"/>
</dbReference>
<dbReference type="Pfam" id="PF01584">
    <property type="entry name" value="CheW"/>
    <property type="match status" value="1"/>
</dbReference>
<organism evidence="2 3">
    <name type="scientific">Roseicitreum antarcticum</name>
    <dbReference type="NCBI Taxonomy" id="564137"/>
    <lineage>
        <taxon>Bacteria</taxon>
        <taxon>Pseudomonadati</taxon>
        <taxon>Pseudomonadota</taxon>
        <taxon>Alphaproteobacteria</taxon>
        <taxon>Rhodobacterales</taxon>
        <taxon>Paracoccaceae</taxon>
        <taxon>Roseicitreum</taxon>
    </lineage>
</organism>
<dbReference type="GO" id="GO:0007165">
    <property type="term" value="P:signal transduction"/>
    <property type="evidence" value="ECO:0007669"/>
    <property type="project" value="InterPro"/>
</dbReference>
<name>A0A1H3ASF9_9RHOB</name>
<dbReference type="Gene3D" id="2.30.30.40">
    <property type="entry name" value="SH3 Domains"/>
    <property type="match status" value="1"/>
</dbReference>
<dbReference type="STRING" id="564137.SAMN04488238_107114"/>
<reference evidence="2 3" key="1">
    <citation type="submission" date="2016-10" db="EMBL/GenBank/DDBJ databases">
        <authorList>
            <person name="de Groot N.N."/>
        </authorList>
    </citation>
    <scope>NUCLEOTIDE SEQUENCE [LARGE SCALE GENOMIC DNA]</scope>
    <source>
        <strain evidence="2 3">CGMCC 1.8894</strain>
    </source>
</reference>
<gene>
    <name evidence="2" type="ORF">SAMN04488238_107114</name>
</gene>
<evidence type="ECO:0000259" key="1">
    <source>
        <dbReference type="PROSITE" id="PS50851"/>
    </source>
</evidence>
<evidence type="ECO:0000313" key="3">
    <source>
        <dbReference type="Proteomes" id="UP000198539"/>
    </source>
</evidence>
<dbReference type="CDD" id="cd00732">
    <property type="entry name" value="CheW"/>
    <property type="match status" value="1"/>
</dbReference>
<accession>A0A1H3ASF9</accession>
<dbReference type="SMART" id="SM00260">
    <property type="entry name" value="CheW"/>
    <property type="match status" value="1"/>
</dbReference>
<dbReference type="InterPro" id="IPR002545">
    <property type="entry name" value="CheW-lke_dom"/>
</dbReference>
<dbReference type="EMBL" id="FNOM01000007">
    <property type="protein sequence ID" value="SDX32535.1"/>
    <property type="molecule type" value="Genomic_DNA"/>
</dbReference>
<dbReference type="PROSITE" id="PS50851">
    <property type="entry name" value="CHEW"/>
    <property type="match status" value="1"/>
</dbReference>
<dbReference type="InterPro" id="IPR039315">
    <property type="entry name" value="CheW"/>
</dbReference>
<dbReference type="GO" id="GO:0005829">
    <property type="term" value="C:cytosol"/>
    <property type="evidence" value="ECO:0007669"/>
    <property type="project" value="TreeGrafter"/>
</dbReference>
<dbReference type="SUPFAM" id="SSF50341">
    <property type="entry name" value="CheW-like"/>
    <property type="match status" value="1"/>
</dbReference>